<dbReference type="AlphaFoldDB" id="U1WLI0"/>
<sequence length="207" mass="24315">MKHASYHLFSGIAYQYMDETAKEDTYTAVHKGYTIVPHKILRCYGLSQYEKLILIDLISFMGDKSSCYPTKETIARNVGCSSKSVERHIRSLKEKGLIYINEGNRNHEYYLPRNFHQHPYLLMSEKTHEFINEVRRAVNERELTHWIDGIVKEEVYQKFLSRLMSLCNHPFGSSFSKNEIVSDLADYKTYLEAEYNKKFTTSDNQSE</sequence>
<protein>
    <submittedName>
        <fullName evidence="1">Sugar-specific transcriptional regulator, TrmB family</fullName>
    </submittedName>
</protein>
<dbReference type="eggNOG" id="ENOG5033K99">
    <property type="taxonomic scope" value="Bacteria"/>
</dbReference>
<dbReference type="Gene3D" id="1.10.10.10">
    <property type="entry name" value="Winged helix-like DNA-binding domain superfamily/Winged helix DNA-binding domain"/>
    <property type="match status" value="1"/>
</dbReference>
<dbReference type="Proteomes" id="UP000016511">
    <property type="component" value="Unassembled WGS sequence"/>
</dbReference>
<dbReference type="RefSeq" id="WP_021621236.1">
    <property type="nucleotide sequence ID" value="NZ_KE952771.1"/>
</dbReference>
<reference evidence="1 2" key="1">
    <citation type="submission" date="2013-08" db="EMBL/GenBank/DDBJ databases">
        <authorList>
            <person name="Weinstock G."/>
            <person name="Sodergren E."/>
            <person name="Wylie T."/>
            <person name="Fulton L."/>
            <person name="Fulton R."/>
            <person name="Fronick C."/>
            <person name="O'Laughlin M."/>
            <person name="Godfrey J."/>
            <person name="Miner T."/>
            <person name="Herter B."/>
            <person name="Appelbaum E."/>
            <person name="Cordes M."/>
            <person name="Lek S."/>
            <person name="Wollam A."/>
            <person name="Pepin K.H."/>
            <person name="Palsikar V.B."/>
            <person name="Mitreva M."/>
            <person name="Wilson R.K."/>
        </authorList>
    </citation>
    <scope>NUCLEOTIDE SEQUENCE [LARGE SCALE GENOMIC DNA]</scope>
    <source>
        <strain evidence="1 2">ATCC 12856</strain>
    </source>
</reference>
<dbReference type="InterPro" id="IPR036388">
    <property type="entry name" value="WH-like_DNA-bd_sf"/>
</dbReference>
<dbReference type="Pfam" id="PF13730">
    <property type="entry name" value="HTH_36"/>
    <property type="match status" value="1"/>
</dbReference>
<organism evidence="1 2">
    <name type="scientific">Aneurinibacillus aneurinilyticus ATCC 12856</name>
    <dbReference type="NCBI Taxonomy" id="649747"/>
    <lineage>
        <taxon>Bacteria</taxon>
        <taxon>Bacillati</taxon>
        <taxon>Bacillota</taxon>
        <taxon>Bacilli</taxon>
        <taxon>Bacillales</taxon>
        <taxon>Paenibacillaceae</taxon>
        <taxon>Aneurinibacillus group</taxon>
        <taxon>Aneurinibacillus</taxon>
    </lineage>
</organism>
<comment type="caution">
    <text evidence="1">The sequence shown here is derived from an EMBL/GenBank/DDBJ whole genome shotgun (WGS) entry which is preliminary data.</text>
</comment>
<accession>U1WLI0</accession>
<evidence type="ECO:0000313" key="1">
    <source>
        <dbReference type="EMBL" id="ERI09439.1"/>
    </source>
</evidence>
<evidence type="ECO:0000313" key="2">
    <source>
        <dbReference type="Proteomes" id="UP000016511"/>
    </source>
</evidence>
<dbReference type="SUPFAM" id="SSF46785">
    <property type="entry name" value="Winged helix' DNA-binding domain"/>
    <property type="match status" value="1"/>
</dbReference>
<name>U1WLI0_ANEAE</name>
<dbReference type="EMBL" id="AWSJ01000155">
    <property type="protein sequence ID" value="ERI09439.1"/>
    <property type="molecule type" value="Genomic_DNA"/>
</dbReference>
<dbReference type="GeneID" id="92838952"/>
<dbReference type="STRING" id="649747.HMPREF0083_02485"/>
<dbReference type="PATRIC" id="fig|649747.3.peg.2248"/>
<proteinExistence type="predicted"/>
<dbReference type="InterPro" id="IPR036390">
    <property type="entry name" value="WH_DNA-bd_sf"/>
</dbReference>
<gene>
    <name evidence="1" type="ORF">HMPREF0083_02485</name>
</gene>
<dbReference type="HOGENOM" id="CLU_1330858_0_0_9"/>
<keyword evidence="2" id="KW-1185">Reference proteome</keyword>